<name>A0A0K2YCB3_HELHE</name>
<feature type="compositionally biased region" description="Basic and acidic residues" evidence="1">
    <location>
        <begin position="251"/>
        <end position="263"/>
    </location>
</feature>
<keyword evidence="2" id="KW-0812">Transmembrane</keyword>
<evidence type="ECO:0000256" key="1">
    <source>
        <dbReference type="SAM" id="MobiDB-lite"/>
    </source>
</evidence>
<organism evidence="3 4">
    <name type="scientific">Helicobacter heilmannii</name>
    <dbReference type="NCBI Taxonomy" id="35817"/>
    <lineage>
        <taxon>Bacteria</taxon>
        <taxon>Pseudomonadati</taxon>
        <taxon>Campylobacterota</taxon>
        <taxon>Epsilonproteobacteria</taxon>
        <taxon>Campylobacterales</taxon>
        <taxon>Helicobacteraceae</taxon>
        <taxon>Helicobacter</taxon>
    </lineage>
</organism>
<proteinExistence type="predicted"/>
<evidence type="ECO:0000313" key="4">
    <source>
        <dbReference type="Proteomes" id="UP000046090"/>
    </source>
</evidence>
<dbReference type="AlphaFoldDB" id="A0A0K2YCB3"/>
<dbReference type="InterPro" id="IPR053842">
    <property type="entry name" value="NikA-like"/>
</dbReference>
<feature type="compositionally biased region" description="Polar residues" evidence="1">
    <location>
        <begin position="116"/>
        <end position="127"/>
    </location>
</feature>
<protein>
    <submittedName>
        <fullName evidence="3">Uncharacterized protein</fullName>
    </submittedName>
</protein>
<feature type="transmembrane region" description="Helical" evidence="2">
    <location>
        <begin position="83"/>
        <end position="106"/>
    </location>
</feature>
<sequence length="263" mass="30262">MSKASKDNKTLTVSVRFTHSELEQLKHKAQELGLDVSKYVRSCALKQGINPKQSLDEKVLTQIQEAHPEQETKHKKLAQKLKIWQISTIVLTIALIIAIAVIIFLIQDKQEPQIRTQSGLHSQENTHQQSSRQSQLQGQEQMKFQQPYPKPQEQIQTKQTQPHSQTQELKNPQQDNAQTQEQASPKEQTACQKYKAMEKMWKDKKEREVGWMKNLGSYTDCLREWYQSQPTGSPKENKSKTPPLQTTPDIDILKDLEKTPSAP</sequence>
<feature type="region of interest" description="Disordered" evidence="1">
    <location>
        <begin position="116"/>
        <end position="192"/>
    </location>
</feature>
<keyword evidence="4" id="KW-1185">Reference proteome</keyword>
<dbReference type="EMBL" id="CDMK01000005">
    <property type="protein sequence ID" value="CRI35349.1"/>
    <property type="molecule type" value="Genomic_DNA"/>
</dbReference>
<dbReference type="RefSeq" id="WP_053825862.1">
    <property type="nucleotide sequence ID" value="NZ_AP026686.1"/>
</dbReference>
<reference evidence="4" key="1">
    <citation type="submission" date="2014-12" db="EMBL/GenBank/DDBJ databases">
        <authorList>
            <person name="Smet A."/>
        </authorList>
    </citation>
    <scope>NUCLEOTIDE SEQUENCE [LARGE SCALE GENOMIC DNA]</scope>
</reference>
<feature type="compositionally biased region" description="Low complexity" evidence="1">
    <location>
        <begin position="128"/>
        <end position="141"/>
    </location>
</feature>
<keyword evidence="2" id="KW-0472">Membrane</keyword>
<evidence type="ECO:0000313" key="3">
    <source>
        <dbReference type="EMBL" id="CRI35349.1"/>
    </source>
</evidence>
<dbReference type="GeneID" id="76197786"/>
<dbReference type="Proteomes" id="UP000046090">
    <property type="component" value="Unassembled WGS sequence"/>
</dbReference>
<accession>A0A0K2YCB3</accession>
<gene>
    <name evidence="3" type="ORF">HHE01_00130</name>
</gene>
<dbReference type="Pfam" id="PF21983">
    <property type="entry name" value="NikA-like"/>
    <property type="match status" value="1"/>
</dbReference>
<feature type="region of interest" description="Disordered" evidence="1">
    <location>
        <begin position="226"/>
        <end position="263"/>
    </location>
</feature>
<evidence type="ECO:0000256" key="2">
    <source>
        <dbReference type="SAM" id="Phobius"/>
    </source>
</evidence>
<feature type="compositionally biased region" description="Polar residues" evidence="1">
    <location>
        <begin position="226"/>
        <end position="248"/>
    </location>
</feature>
<keyword evidence="2" id="KW-1133">Transmembrane helix</keyword>
<feature type="compositionally biased region" description="Polar residues" evidence="1">
    <location>
        <begin position="153"/>
        <end position="191"/>
    </location>
</feature>